<evidence type="ECO:0000256" key="1">
    <source>
        <dbReference type="SAM" id="MobiDB-lite"/>
    </source>
</evidence>
<dbReference type="Proteomes" id="UP000078397">
    <property type="component" value="Unassembled WGS sequence"/>
</dbReference>
<reference evidence="2 3" key="1">
    <citation type="journal article" date="2016" name="PLoS Pathog.">
        <title>Biosynthesis of antibiotic leucinostatins in bio-control fungus Purpureocillium lilacinum and their inhibition on phytophthora revealed by genome mining.</title>
        <authorList>
            <person name="Wang G."/>
            <person name="Liu Z."/>
            <person name="Lin R."/>
            <person name="Li E."/>
            <person name="Mao Z."/>
            <person name="Ling J."/>
            <person name="Yang Y."/>
            <person name="Yin W.B."/>
            <person name="Xie B."/>
        </authorList>
    </citation>
    <scope>NUCLEOTIDE SEQUENCE [LARGE SCALE GENOMIC DNA]</scope>
    <source>
        <strain evidence="2">170</strain>
    </source>
</reference>
<dbReference type="KEGG" id="pchm:VFPPC_15718"/>
<proteinExistence type="predicted"/>
<gene>
    <name evidence="2" type="ORF">VFPPC_15718</name>
</gene>
<dbReference type="EMBL" id="LSBJ02000003">
    <property type="protein sequence ID" value="OAQ67658.2"/>
    <property type="molecule type" value="Genomic_DNA"/>
</dbReference>
<sequence>MLCIHCTSRFVPAACFVLSDVSICRDETVSNHTASTSSHGTRHAYLSKNKHPPNVVDARSSVGTHHRLDDCIAPRRLTWKATLNTKLTNESTPMSRGSSSSGDIFKTRQRNNRF</sequence>
<feature type="region of interest" description="Disordered" evidence="1">
    <location>
        <begin position="31"/>
        <end position="54"/>
    </location>
</feature>
<name>A0A179FQX2_METCM</name>
<evidence type="ECO:0000313" key="2">
    <source>
        <dbReference type="EMBL" id="OAQ67658.2"/>
    </source>
</evidence>
<dbReference type="GeneID" id="28857465"/>
<dbReference type="AlphaFoldDB" id="A0A179FQX2"/>
<feature type="region of interest" description="Disordered" evidence="1">
    <location>
        <begin position="87"/>
        <end position="114"/>
    </location>
</feature>
<evidence type="ECO:0000313" key="3">
    <source>
        <dbReference type="Proteomes" id="UP000078397"/>
    </source>
</evidence>
<keyword evidence="3" id="KW-1185">Reference proteome</keyword>
<comment type="caution">
    <text evidence="2">The sequence shown here is derived from an EMBL/GenBank/DDBJ whole genome shotgun (WGS) entry which is preliminary data.</text>
</comment>
<organism evidence="2 3">
    <name type="scientific">Pochonia chlamydosporia 170</name>
    <dbReference type="NCBI Taxonomy" id="1380566"/>
    <lineage>
        <taxon>Eukaryota</taxon>
        <taxon>Fungi</taxon>
        <taxon>Dikarya</taxon>
        <taxon>Ascomycota</taxon>
        <taxon>Pezizomycotina</taxon>
        <taxon>Sordariomycetes</taxon>
        <taxon>Hypocreomycetidae</taxon>
        <taxon>Hypocreales</taxon>
        <taxon>Clavicipitaceae</taxon>
        <taxon>Pochonia</taxon>
    </lineage>
</organism>
<protein>
    <submittedName>
        <fullName evidence="2">Uncharacterized protein</fullName>
    </submittedName>
</protein>
<dbReference type="RefSeq" id="XP_018144508.2">
    <property type="nucleotide sequence ID" value="XM_018293471.2"/>
</dbReference>
<accession>A0A179FQX2</accession>